<dbReference type="InterPro" id="IPR058227">
    <property type="entry name" value="RSP_7527-like"/>
</dbReference>
<dbReference type="KEGG" id="naci:NUH88_06785"/>
<name>A0A9J7AUJ0_9PROT</name>
<proteinExistence type="predicted"/>
<evidence type="ECO:0000313" key="2">
    <source>
        <dbReference type="Proteomes" id="UP001060336"/>
    </source>
</evidence>
<dbReference type="RefSeq" id="WP_257770850.1">
    <property type="nucleotide sequence ID" value="NZ_CP102480.1"/>
</dbReference>
<sequence>MTAKSPMIQRQSIDFGEVDRYIAAGRAERSKAVHEALRTLGRGIATLFDLHAAMQKKVSFEPTVKVAPKH</sequence>
<dbReference type="EMBL" id="CP102480">
    <property type="protein sequence ID" value="UUX51395.1"/>
    <property type="molecule type" value="Genomic_DNA"/>
</dbReference>
<protein>
    <submittedName>
        <fullName evidence="1">Uncharacterized protein</fullName>
    </submittedName>
</protein>
<dbReference type="NCBIfam" id="NF046098">
    <property type="entry name" value="RSP_7527_fam"/>
    <property type="match status" value="1"/>
</dbReference>
<dbReference type="Proteomes" id="UP001060336">
    <property type="component" value="Chromosome"/>
</dbReference>
<accession>A0A9J7AUJ0</accession>
<organism evidence="1 2">
    <name type="scientific">Nisaea acidiphila</name>
    <dbReference type="NCBI Taxonomy" id="1862145"/>
    <lineage>
        <taxon>Bacteria</taxon>
        <taxon>Pseudomonadati</taxon>
        <taxon>Pseudomonadota</taxon>
        <taxon>Alphaproteobacteria</taxon>
        <taxon>Rhodospirillales</taxon>
        <taxon>Thalassobaculaceae</taxon>
        <taxon>Nisaea</taxon>
    </lineage>
</organism>
<gene>
    <name evidence="1" type="ORF">NUH88_06785</name>
</gene>
<reference evidence="1" key="1">
    <citation type="submission" date="2022-08" db="EMBL/GenBank/DDBJ databases">
        <title>Nisaea acidiphila sp. nov., isolated from a marine algal debris and emended description of the genus Nisaea Urios et al. 2008.</title>
        <authorList>
            <person name="Kwon K."/>
        </authorList>
    </citation>
    <scope>NUCLEOTIDE SEQUENCE</scope>
    <source>
        <strain evidence="1">MEBiC11861</strain>
    </source>
</reference>
<keyword evidence="2" id="KW-1185">Reference proteome</keyword>
<evidence type="ECO:0000313" key="1">
    <source>
        <dbReference type="EMBL" id="UUX51395.1"/>
    </source>
</evidence>
<dbReference type="AlphaFoldDB" id="A0A9J7AUJ0"/>